<dbReference type="AlphaFoldDB" id="A0AAW9MS58"/>
<reference evidence="1 2" key="1">
    <citation type="submission" date="2024-01" db="EMBL/GenBank/DDBJ databases">
        <title>Complete genome sequence of Citroniella saccharovorans strain M6.X9, isolated from human fecal sample.</title>
        <authorList>
            <person name="Cheng G."/>
            <person name="Westerholm M."/>
            <person name="Schnurer A."/>
        </authorList>
    </citation>
    <scope>NUCLEOTIDE SEQUENCE [LARGE SCALE GENOMIC DNA]</scope>
    <source>
        <strain evidence="1 2">DSM 29873</strain>
    </source>
</reference>
<dbReference type="EMBL" id="JAYKOT010000003">
    <property type="protein sequence ID" value="MEB3429979.1"/>
    <property type="molecule type" value="Genomic_DNA"/>
</dbReference>
<sequence length="221" mass="26417">MDLNLLKKDLQLEKEKIDIDKRIDFSNSFKVELSLTLKQNQNMLNKDEIKRIIIYKESVISNNIFNLFEVFNINKAYEFLLENLNFDISFPLVEKIVETLSFYDNDDIFFNSNAPKNTEAELFMNKQKRKLDFENFLNLYYDQKSKLKPIELAAFVLENIYNMKSLYNLNKILSILFMNFILIKNSYLPIIFDDFDNLNNTFETIYNKEILQINNFLNLAK</sequence>
<dbReference type="Gene3D" id="1.10.3290.10">
    <property type="entry name" value="Fido-like domain"/>
    <property type="match status" value="1"/>
</dbReference>
<comment type="caution">
    <text evidence="1">The sequence shown here is derived from an EMBL/GenBank/DDBJ whole genome shotgun (WGS) entry which is preliminary data.</text>
</comment>
<dbReference type="InterPro" id="IPR036597">
    <property type="entry name" value="Fido-like_dom_sf"/>
</dbReference>
<proteinExistence type="predicted"/>
<evidence type="ECO:0000313" key="2">
    <source>
        <dbReference type="Proteomes" id="UP001357733"/>
    </source>
</evidence>
<name>A0AAW9MS58_9FIRM</name>
<dbReference type="Proteomes" id="UP001357733">
    <property type="component" value="Unassembled WGS sequence"/>
</dbReference>
<protein>
    <submittedName>
        <fullName evidence="1">Uncharacterized protein</fullName>
    </submittedName>
</protein>
<accession>A0AAW9MS58</accession>
<gene>
    <name evidence="1" type="ORF">VLK81_08155</name>
</gene>
<organism evidence="1 2">
    <name type="scientific">Citroniella saccharovorans</name>
    <dbReference type="NCBI Taxonomy" id="2053367"/>
    <lineage>
        <taxon>Bacteria</taxon>
        <taxon>Bacillati</taxon>
        <taxon>Bacillota</taxon>
        <taxon>Tissierellia</taxon>
        <taxon>Tissierellales</taxon>
        <taxon>Peptoniphilaceae</taxon>
        <taxon>Citroniella</taxon>
    </lineage>
</organism>
<evidence type="ECO:0000313" key="1">
    <source>
        <dbReference type="EMBL" id="MEB3429979.1"/>
    </source>
</evidence>
<keyword evidence="2" id="KW-1185">Reference proteome</keyword>
<dbReference type="RefSeq" id="WP_324620133.1">
    <property type="nucleotide sequence ID" value="NZ_JAYKOT010000003.1"/>
</dbReference>